<keyword evidence="1" id="KW-0732">Signal</keyword>
<evidence type="ECO:0000313" key="3">
    <source>
        <dbReference type="EMBL" id="TSP14196.1"/>
    </source>
</evidence>
<comment type="caution">
    <text evidence="3">The sequence shown here is derived from an EMBL/GenBank/DDBJ whole genome shotgun (WGS) entry which is preliminary data.</text>
</comment>
<sequence length="145" mass="15608">MRAIKSVALWLALGLTPAYAAPAATPTERTLREACGAYSQAGMRECLVAKVDESRKALKAAEAEASGRLAGWDEDLKYVNFAKVRLAASTKAFATYRKDQCSLAAALGGGAIGNALEIWRLACEAELNHWRADQLQRATVDLPLK</sequence>
<dbReference type="Proteomes" id="UP000318943">
    <property type="component" value="Unassembled WGS sequence"/>
</dbReference>
<evidence type="ECO:0000259" key="2">
    <source>
        <dbReference type="Pfam" id="PF07007"/>
    </source>
</evidence>
<dbReference type="InterPro" id="IPR009739">
    <property type="entry name" value="LprI-like_N"/>
</dbReference>
<evidence type="ECO:0000313" key="4">
    <source>
        <dbReference type="Proteomes" id="UP000318943"/>
    </source>
</evidence>
<dbReference type="RefSeq" id="WP_144195179.1">
    <property type="nucleotide sequence ID" value="NZ_CP097330.1"/>
</dbReference>
<protein>
    <submittedName>
        <fullName evidence="3">DUF1311 domain-containing protein</fullName>
    </submittedName>
</protein>
<proteinExistence type="predicted"/>
<feature type="signal peptide" evidence="1">
    <location>
        <begin position="1"/>
        <end position="20"/>
    </location>
</feature>
<gene>
    <name evidence="3" type="ORF">FGG12_00580</name>
</gene>
<dbReference type="Gene3D" id="1.20.1270.180">
    <property type="match status" value="1"/>
</dbReference>
<dbReference type="EMBL" id="VCIZ01000001">
    <property type="protein sequence ID" value="TSP14196.1"/>
    <property type="molecule type" value="Genomic_DNA"/>
</dbReference>
<feature type="domain" description="Lysozyme inhibitor LprI-like N-terminal" evidence="2">
    <location>
        <begin position="37"/>
        <end position="135"/>
    </location>
</feature>
<feature type="chain" id="PRO_5047114682" evidence="1">
    <location>
        <begin position="21"/>
        <end position="145"/>
    </location>
</feature>
<name>A0ABY3ETB4_9BURK</name>
<accession>A0ABY3ETB4</accession>
<dbReference type="Pfam" id="PF07007">
    <property type="entry name" value="LprI"/>
    <property type="match status" value="1"/>
</dbReference>
<organism evidence="3 4">
    <name type="scientific">Cupriavidus campinensis</name>
    <dbReference type="NCBI Taxonomy" id="151783"/>
    <lineage>
        <taxon>Bacteria</taxon>
        <taxon>Pseudomonadati</taxon>
        <taxon>Pseudomonadota</taxon>
        <taxon>Betaproteobacteria</taxon>
        <taxon>Burkholderiales</taxon>
        <taxon>Burkholderiaceae</taxon>
        <taxon>Cupriavidus</taxon>
    </lineage>
</organism>
<reference evidence="3 4" key="1">
    <citation type="submission" date="2019-05" db="EMBL/GenBank/DDBJ databases">
        <title>Whole genome sequence analysis of Cupriavidus campinensis S14E4C strain.</title>
        <authorList>
            <person name="Abbaszade G."/>
            <person name="Szabo A."/>
            <person name="Toumi M."/>
            <person name="Toth E."/>
        </authorList>
    </citation>
    <scope>NUCLEOTIDE SEQUENCE [LARGE SCALE GENOMIC DNA]</scope>
    <source>
        <strain evidence="3 4">S14E4C</strain>
    </source>
</reference>
<evidence type="ECO:0000256" key="1">
    <source>
        <dbReference type="SAM" id="SignalP"/>
    </source>
</evidence>
<keyword evidence="4" id="KW-1185">Reference proteome</keyword>